<proteinExistence type="inferred from homology"/>
<dbReference type="GO" id="GO:0005840">
    <property type="term" value="C:ribosome"/>
    <property type="evidence" value="ECO:0007669"/>
    <property type="project" value="UniProtKB-KW"/>
</dbReference>
<evidence type="ECO:0000256" key="1">
    <source>
        <dbReference type="ARBA" id="ARBA00007698"/>
    </source>
</evidence>
<accession>A0A3G3LL04</accession>
<evidence type="ECO:0000256" key="4">
    <source>
        <dbReference type="RuleBase" id="RU000561"/>
    </source>
</evidence>
<dbReference type="GO" id="GO:0003735">
    <property type="term" value="F:structural constituent of ribosome"/>
    <property type="evidence" value="ECO:0007669"/>
    <property type="project" value="InterPro"/>
</dbReference>
<name>A0A3G3LL04_9EUGL</name>
<dbReference type="PRINTS" id="PR00062">
    <property type="entry name" value="RIBOSOMALL20"/>
</dbReference>
<evidence type="ECO:0000313" key="5">
    <source>
        <dbReference type="EMBL" id="AYQ93389.1"/>
    </source>
</evidence>
<dbReference type="Gene3D" id="6.10.160.10">
    <property type="match status" value="1"/>
</dbReference>
<dbReference type="NCBIfam" id="TIGR01032">
    <property type="entry name" value="rplT_bact"/>
    <property type="match status" value="1"/>
</dbReference>
<protein>
    <submittedName>
        <fullName evidence="5">Ribosomal protein L20</fullName>
    </submittedName>
</protein>
<keyword evidence="5" id="KW-0934">Plastid</keyword>
<dbReference type="InterPro" id="IPR035566">
    <property type="entry name" value="Ribosomal_protein_bL20_C"/>
</dbReference>
<dbReference type="InterPro" id="IPR005813">
    <property type="entry name" value="Ribosomal_bL20"/>
</dbReference>
<dbReference type="Pfam" id="PF00453">
    <property type="entry name" value="Ribosomal_L20"/>
    <property type="match status" value="1"/>
</dbReference>
<keyword evidence="5" id="KW-0150">Chloroplast</keyword>
<dbReference type="GeneID" id="38462313"/>
<dbReference type="RefSeq" id="YP_009540909.1">
    <property type="nucleotide sequence ID" value="NC_039968.1"/>
</dbReference>
<sequence length="113" mass="13585">MTRIKGGVILHKRHKKIIKQNKSFKGSHSRLFKVVNQQYIRSLHYSFGSRRKRKPYNKRIWIQQINGESRKSNFKYNKIKTNLQNAKIKINTKILSKICIKDKNTFHYLITLK</sequence>
<dbReference type="EMBL" id="MH898668">
    <property type="protein sequence ID" value="AYQ93389.1"/>
    <property type="molecule type" value="Genomic_DNA"/>
</dbReference>
<reference evidence="5" key="1">
    <citation type="journal article" date="2018" name="Sci. Rep.">
        <title>Dynamic evolution of inverted repeats in Euglenophyta plastid genomes.</title>
        <authorList>
            <person name="Karnkowska A."/>
            <person name="Bennett M.S."/>
            <person name="Triemer R.E."/>
        </authorList>
    </citation>
    <scope>NUCLEOTIDE SEQUENCE</scope>
</reference>
<dbReference type="PANTHER" id="PTHR10986">
    <property type="entry name" value="39S RIBOSOMAL PROTEIN L20"/>
    <property type="match status" value="1"/>
</dbReference>
<dbReference type="Gene3D" id="1.10.1900.20">
    <property type="entry name" value="Ribosomal protein L20"/>
    <property type="match status" value="1"/>
</dbReference>
<dbReference type="GO" id="GO:1990904">
    <property type="term" value="C:ribonucleoprotein complex"/>
    <property type="evidence" value="ECO:0007669"/>
    <property type="project" value="UniProtKB-KW"/>
</dbReference>
<geneLocation type="chloroplast" evidence="5"/>
<comment type="similarity">
    <text evidence="1 4">Belongs to the bacterial ribosomal protein bL20 family.</text>
</comment>
<evidence type="ECO:0000256" key="3">
    <source>
        <dbReference type="ARBA" id="ARBA00023274"/>
    </source>
</evidence>
<organism evidence="5">
    <name type="scientific">Lepocinclis tripteris</name>
    <dbReference type="NCBI Taxonomy" id="135494"/>
    <lineage>
        <taxon>Eukaryota</taxon>
        <taxon>Discoba</taxon>
        <taxon>Euglenozoa</taxon>
        <taxon>Euglenida</taxon>
        <taxon>Spirocuta</taxon>
        <taxon>Euglenophyceae</taxon>
        <taxon>Euglenales</taxon>
        <taxon>Phacaceae</taxon>
        <taxon>Lepocinclis</taxon>
    </lineage>
</organism>
<dbReference type="GO" id="GO:0019843">
    <property type="term" value="F:rRNA binding"/>
    <property type="evidence" value="ECO:0007669"/>
    <property type="project" value="InterPro"/>
</dbReference>
<keyword evidence="2 4" id="KW-0689">Ribosomal protein</keyword>
<evidence type="ECO:0000256" key="2">
    <source>
        <dbReference type="ARBA" id="ARBA00022980"/>
    </source>
</evidence>
<keyword evidence="3 4" id="KW-0687">Ribonucleoprotein</keyword>
<dbReference type="AlphaFoldDB" id="A0A3G3LL04"/>
<dbReference type="SUPFAM" id="SSF74731">
    <property type="entry name" value="Ribosomal protein L20"/>
    <property type="match status" value="1"/>
</dbReference>
<dbReference type="GO" id="GO:0006412">
    <property type="term" value="P:translation"/>
    <property type="evidence" value="ECO:0007669"/>
    <property type="project" value="InterPro"/>
</dbReference>